<evidence type="ECO:0000256" key="1">
    <source>
        <dbReference type="ARBA" id="ARBA00022723"/>
    </source>
</evidence>
<keyword evidence="4 6" id="KW-0408">Iron</keyword>
<dbReference type="PANTHER" id="PTHR42961:SF2">
    <property type="entry name" value="IRON-SULFUR PROTEIN NUBPL"/>
    <property type="match status" value="1"/>
</dbReference>
<evidence type="ECO:0000256" key="2">
    <source>
        <dbReference type="ARBA" id="ARBA00022741"/>
    </source>
</evidence>
<evidence type="ECO:0000256" key="3">
    <source>
        <dbReference type="ARBA" id="ARBA00022840"/>
    </source>
</evidence>
<dbReference type="InterPro" id="IPR044304">
    <property type="entry name" value="NUBPL-like"/>
</dbReference>
<comment type="function">
    <text evidence="6">Binds and transfers iron-sulfur (Fe-S) clusters to target apoproteins. Can hydrolyze ATP.</text>
</comment>
<keyword evidence="1 6" id="KW-0479">Metal-binding</keyword>
<dbReference type="Gene3D" id="3.40.50.300">
    <property type="entry name" value="P-loop containing nucleotide triphosphate hydrolases"/>
    <property type="match status" value="1"/>
</dbReference>
<sequence length="262" mass="27770">MKKRKLAQTTLLVGSGKGGVGKSTVSVNLAVALASLGAKVGLLDADLYGPSLPIMLGLRRLSPHTEITAEGKELIHPFYKFGIKALSIGFFVEEARSVLFRGPLLHGTLEKMIRDVEWGDLDILLIDLPPGTGDIPLSLSSLLEIDGSLIVTTPQEVAVLDALKAINAFYSLSIPVLGVIENMAGFTPPGSAETFHIFGQGKAKELADKFSIPLIGSIPLNLKIREGGDEGSPSACLHSDTQSSESFHSLAHAVQQLLQEAP</sequence>
<evidence type="ECO:0000256" key="6">
    <source>
        <dbReference type="HAMAP-Rule" id="MF_02040"/>
    </source>
</evidence>
<comment type="subunit">
    <text evidence="6">Homodimer.</text>
</comment>
<dbReference type="InterPro" id="IPR019591">
    <property type="entry name" value="Mrp/NBP35_ATP-bd"/>
</dbReference>
<evidence type="ECO:0000313" key="8">
    <source>
        <dbReference type="Proteomes" id="UP000220251"/>
    </source>
</evidence>
<gene>
    <name evidence="7" type="ORF">ELAC_1187</name>
</gene>
<dbReference type="HAMAP" id="MF_02040">
    <property type="entry name" value="Mrp_NBP35"/>
    <property type="match status" value="1"/>
</dbReference>
<accession>A0A0H5DS26</accession>
<dbReference type="AlphaFoldDB" id="A0A0H5DS26"/>
<dbReference type="GO" id="GO:0140663">
    <property type="term" value="F:ATP-dependent FeS chaperone activity"/>
    <property type="evidence" value="ECO:0007669"/>
    <property type="project" value="InterPro"/>
</dbReference>
<dbReference type="SUPFAM" id="SSF52540">
    <property type="entry name" value="P-loop containing nucleoside triphosphate hydrolases"/>
    <property type="match status" value="1"/>
</dbReference>
<keyword evidence="6" id="KW-0378">Hydrolase</keyword>
<dbReference type="EMBL" id="CWGJ01000012">
    <property type="protein sequence ID" value="CRX38529.1"/>
    <property type="molecule type" value="Genomic_DNA"/>
</dbReference>
<evidence type="ECO:0000256" key="5">
    <source>
        <dbReference type="ARBA" id="ARBA00023014"/>
    </source>
</evidence>
<dbReference type="InterPro" id="IPR033756">
    <property type="entry name" value="YlxH/NBP35"/>
</dbReference>
<keyword evidence="2 6" id="KW-0547">Nucleotide-binding</keyword>
<evidence type="ECO:0000313" key="7">
    <source>
        <dbReference type="EMBL" id="CRX38529.1"/>
    </source>
</evidence>
<dbReference type="FunFam" id="3.40.50.300:FF:001119">
    <property type="entry name" value="Iron-sulfur cluster carrier protein"/>
    <property type="match status" value="1"/>
</dbReference>
<name>A0A0H5DS26_9BACT</name>
<dbReference type="GO" id="GO:0016887">
    <property type="term" value="F:ATP hydrolysis activity"/>
    <property type="evidence" value="ECO:0007669"/>
    <property type="project" value="UniProtKB-UniRule"/>
</dbReference>
<dbReference type="InterPro" id="IPR027417">
    <property type="entry name" value="P-loop_NTPase"/>
</dbReference>
<dbReference type="CDD" id="cd02037">
    <property type="entry name" value="Mrp_NBP35"/>
    <property type="match status" value="1"/>
</dbReference>
<keyword evidence="5 6" id="KW-0411">Iron-sulfur</keyword>
<comment type="similarity">
    <text evidence="6">Belongs to the Mrp/NBP35 ATP-binding proteins family.</text>
</comment>
<reference evidence="8" key="1">
    <citation type="submission" date="2015-06" db="EMBL/GenBank/DDBJ databases">
        <authorList>
            <person name="Bertelli C."/>
        </authorList>
    </citation>
    <scope>NUCLEOTIDE SEQUENCE [LARGE SCALE GENOMIC DNA]</scope>
    <source>
        <strain evidence="8">CRIB-30</strain>
    </source>
</reference>
<organism evidence="7 8">
    <name type="scientific">Estrella lausannensis</name>
    <dbReference type="NCBI Taxonomy" id="483423"/>
    <lineage>
        <taxon>Bacteria</taxon>
        <taxon>Pseudomonadati</taxon>
        <taxon>Chlamydiota</taxon>
        <taxon>Chlamydiia</taxon>
        <taxon>Parachlamydiales</taxon>
        <taxon>Candidatus Criblamydiaceae</taxon>
        <taxon>Estrella</taxon>
    </lineage>
</organism>
<dbReference type="Proteomes" id="UP000220251">
    <property type="component" value="Unassembled WGS sequence"/>
</dbReference>
<dbReference type="Pfam" id="PF10609">
    <property type="entry name" value="ParA"/>
    <property type="match status" value="1"/>
</dbReference>
<dbReference type="PANTHER" id="PTHR42961">
    <property type="entry name" value="IRON-SULFUR PROTEIN NUBPL"/>
    <property type="match status" value="1"/>
</dbReference>
<evidence type="ECO:0000256" key="4">
    <source>
        <dbReference type="ARBA" id="ARBA00023004"/>
    </source>
</evidence>
<dbReference type="OrthoDB" id="9809679at2"/>
<dbReference type="GO" id="GO:0051539">
    <property type="term" value="F:4 iron, 4 sulfur cluster binding"/>
    <property type="evidence" value="ECO:0007669"/>
    <property type="project" value="TreeGrafter"/>
</dbReference>
<protein>
    <recommendedName>
        <fullName evidence="6">Iron-sulfur cluster carrier protein</fullName>
    </recommendedName>
</protein>
<dbReference type="GO" id="GO:0016226">
    <property type="term" value="P:iron-sulfur cluster assembly"/>
    <property type="evidence" value="ECO:0007669"/>
    <property type="project" value="InterPro"/>
</dbReference>
<dbReference type="GO" id="GO:0046872">
    <property type="term" value="F:metal ion binding"/>
    <property type="evidence" value="ECO:0007669"/>
    <property type="project" value="UniProtKB-KW"/>
</dbReference>
<feature type="binding site" evidence="6">
    <location>
        <begin position="16"/>
        <end position="23"/>
    </location>
    <ligand>
        <name>ATP</name>
        <dbReference type="ChEBI" id="CHEBI:30616"/>
    </ligand>
</feature>
<keyword evidence="3 6" id="KW-0067">ATP-binding</keyword>
<proteinExistence type="inferred from homology"/>
<keyword evidence="8" id="KW-1185">Reference proteome</keyword>
<dbReference type="GO" id="GO:0005524">
    <property type="term" value="F:ATP binding"/>
    <property type="evidence" value="ECO:0007669"/>
    <property type="project" value="UniProtKB-UniRule"/>
</dbReference>
<dbReference type="RefSeq" id="WP_098038385.1">
    <property type="nucleotide sequence ID" value="NZ_CWGJ01000012.1"/>
</dbReference>